<dbReference type="Gene3D" id="1.20.120.330">
    <property type="entry name" value="Nucleotidyltransferases domain 2"/>
    <property type="match status" value="1"/>
</dbReference>
<comment type="caution">
    <text evidence="2">The sequence shown here is derived from an EMBL/GenBank/DDBJ whole genome shotgun (WGS) entry which is preliminary data.</text>
</comment>
<dbReference type="InterPro" id="IPR043519">
    <property type="entry name" value="NT_sf"/>
</dbReference>
<dbReference type="SUPFAM" id="SSF81593">
    <property type="entry name" value="Nucleotidyltransferase substrate binding subunit/domain"/>
    <property type="match status" value="1"/>
</dbReference>
<proteinExistence type="predicted"/>
<dbReference type="Proteomes" id="UP001418796">
    <property type="component" value="Unassembled WGS sequence"/>
</dbReference>
<evidence type="ECO:0000313" key="2">
    <source>
        <dbReference type="EMBL" id="MEN0641957.1"/>
    </source>
</evidence>
<keyword evidence="3" id="KW-1185">Reference proteome</keyword>
<dbReference type="SUPFAM" id="SSF81301">
    <property type="entry name" value="Nucleotidyltransferase"/>
    <property type="match status" value="1"/>
</dbReference>
<dbReference type="RefSeq" id="WP_343129124.1">
    <property type="nucleotide sequence ID" value="NZ_JBCITK010000001.1"/>
</dbReference>
<organism evidence="2 3">
    <name type="scientific">Alkalicoccobacillus gibsonii</name>
    <dbReference type="NCBI Taxonomy" id="79881"/>
    <lineage>
        <taxon>Bacteria</taxon>
        <taxon>Bacillati</taxon>
        <taxon>Bacillota</taxon>
        <taxon>Bacilli</taxon>
        <taxon>Bacillales</taxon>
        <taxon>Bacillaceae</taxon>
        <taxon>Alkalicoccobacillus</taxon>
    </lineage>
</organism>
<reference evidence="2 3" key="1">
    <citation type="submission" date="2024-03" db="EMBL/GenBank/DDBJ databases">
        <title>Bacilli Hybrid Assemblies.</title>
        <authorList>
            <person name="Kovac J."/>
        </authorList>
    </citation>
    <scope>NUCLEOTIDE SEQUENCE [LARGE SCALE GENOMIC DNA]</scope>
    <source>
        <strain evidence="2 3">FSL R7-0666</strain>
    </source>
</reference>
<dbReference type="Gene3D" id="3.30.460.10">
    <property type="entry name" value="Beta Polymerase, domain 2"/>
    <property type="match status" value="1"/>
</dbReference>
<dbReference type="Pfam" id="PF07827">
    <property type="entry name" value="KNTase_C"/>
    <property type="match status" value="1"/>
</dbReference>
<evidence type="ECO:0000313" key="3">
    <source>
        <dbReference type="Proteomes" id="UP001418796"/>
    </source>
</evidence>
<dbReference type="EMBL" id="JBCITK010000001">
    <property type="protein sequence ID" value="MEN0641957.1"/>
    <property type="molecule type" value="Genomic_DNA"/>
</dbReference>
<sequence>MHQQPKATSLKQKLEFADLLKRRLLETYNDQIVAIGLYGSLGLGTSGPYSDIELHVITLDGAEIPGHEFIYDPFKIEISSREESAAIRRASEMSDAWPIKAGSNIHIHPLYDPNEFFKRIKKLPLQISDEQFLETMREFMIWEPYETMGKLRNAMHTKNLSYIPRGAMDFAWQVAKLIGLANKRYYTTRAKTYEESLQFVSKPAGYVDLVQLVMRGKLDDPEEVYMRCEALWEGLNAWFEHLGIEYTNTKLPW</sequence>
<protein>
    <submittedName>
        <fullName evidence="2">Kanamycin nucleotidyltransferase C-terminal domain-containing protein</fullName>
    </submittedName>
</protein>
<evidence type="ECO:0000259" key="1">
    <source>
        <dbReference type="Pfam" id="PF07827"/>
    </source>
</evidence>
<dbReference type="InterPro" id="IPR012481">
    <property type="entry name" value="KNTase_C"/>
</dbReference>
<gene>
    <name evidence="2" type="ORF">MKY91_02125</name>
</gene>
<name>A0ABU9VEB5_9BACI</name>
<accession>A0ABU9VEB5</accession>
<feature type="domain" description="Kanamycin nucleotidyltransferase C-terminal" evidence="1">
    <location>
        <begin position="115"/>
        <end position="244"/>
    </location>
</feature>